<sequence>MNHDLKTNNDSDQVEHRCNGSPQGHNFHKYDLIELINQDTDSNIALKKICSQKNKLQQILMYRTMF</sequence>
<reference evidence="2 4" key="2">
    <citation type="journal article" date="2018" name="Plant J.">
        <title>The Physcomitrella patens chromosome-scale assembly reveals moss genome structure and evolution.</title>
        <authorList>
            <person name="Lang D."/>
            <person name="Ullrich K.K."/>
            <person name="Murat F."/>
            <person name="Fuchs J."/>
            <person name="Jenkins J."/>
            <person name="Haas F.B."/>
            <person name="Piednoel M."/>
            <person name="Gundlach H."/>
            <person name="Van Bel M."/>
            <person name="Meyberg R."/>
            <person name="Vives C."/>
            <person name="Morata J."/>
            <person name="Symeonidi A."/>
            <person name="Hiss M."/>
            <person name="Muchero W."/>
            <person name="Kamisugi Y."/>
            <person name="Saleh O."/>
            <person name="Blanc G."/>
            <person name="Decker E.L."/>
            <person name="van Gessel N."/>
            <person name="Grimwood J."/>
            <person name="Hayes R.D."/>
            <person name="Graham S.W."/>
            <person name="Gunter L.E."/>
            <person name="McDaniel S.F."/>
            <person name="Hoernstein S.N.W."/>
            <person name="Larsson A."/>
            <person name="Li F.W."/>
            <person name="Perroud P.F."/>
            <person name="Phillips J."/>
            <person name="Ranjan P."/>
            <person name="Rokshar D.S."/>
            <person name="Rothfels C.J."/>
            <person name="Schneider L."/>
            <person name="Shu S."/>
            <person name="Stevenson D.W."/>
            <person name="Thummler F."/>
            <person name="Tillich M."/>
            <person name="Villarreal Aguilar J.C."/>
            <person name="Widiez T."/>
            <person name="Wong G.K."/>
            <person name="Wymore A."/>
            <person name="Zhang Y."/>
            <person name="Zimmer A.D."/>
            <person name="Quatrano R.S."/>
            <person name="Mayer K.F.X."/>
            <person name="Goodstein D."/>
            <person name="Casacuberta J.M."/>
            <person name="Vandepoele K."/>
            <person name="Reski R."/>
            <person name="Cuming A.C."/>
            <person name="Tuskan G.A."/>
            <person name="Maumus F."/>
            <person name="Salse J."/>
            <person name="Schmutz J."/>
            <person name="Rensing S.A."/>
        </authorList>
    </citation>
    <scope>NUCLEOTIDE SEQUENCE [LARGE SCALE GENOMIC DNA]</scope>
    <source>
        <strain evidence="3 4">cv. Gransden 2004</strain>
    </source>
</reference>
<keyword evidence="4" id="KW-1185">Reference proteome</keyword>
<dbReference type="Gramene" id="Pp3c10_3251V3.1">
    <property type="protein sequence ID" value="Pp3c10_3251V3.1"/>
    <property type="gene ID" value="Pp3c10_3251"/>
</dbReference>
<dbReference type="InParanoid" id="A0A2K1JXI9"/>
<evidence type="ECO:0000313" key="2">
    <source>
        <dbReference type="EMBL" id="PNR46240.1"/>
    </source>
</evidence>
<accession>A0A2K1JXI9</accession>
<feature type="compositionally biased region" description="Basic and acidic residues" evidence="1">
    <location>
        <begin position="1"/>
        <end position="18"/>
    </location>
</feature>
<feature type="region of interest" description="Disordered" evidence="1">
    <location>
        <begin position="1"/>
        <end position="22"/>
    </location>
</feature>
<reference evidence="2 4" key="1">
    <citation type="journal article" date="2008" name="Science">
        <title>The Physcomitrella genome reveals evolutionary insights into the conquest of land by plants.</title>
        <authorList>
            <person name="Rensing S."/>
            <person name="Lang D."/>
            <person name="Zimmer A."/>
            <person name="Terry A."/>
            <person name="Salamov A."/>
            <person name="Shapiro H."/>
            <person name="Nishiyama T."/>
            <person name="Perroud P.-F."/>
            <person name="Lindquist E."/>
            <person name="Kamisugi Y."/>
            <person name="Tanahashi T."/>
            <person name="Sakakibara K."/>
            <person name="Fujita T."/>
            <person name="Oishi K."/>
            <person name="Shin-I T."/>
            <person name="Kuroki Y."/>
            <person name="Toyoda A."/>
            <person name="Suzuki Y."/>
            <person name="Hashimoto A."/>
            <person name="Yamaguchi K."/>
            <person name="Sugano A."/>
            <person name="Kohara Y."/>
            <person name="Fujiyama A."/>
            <person name="Anterola A."/>
            <person name="Aoki S."/>
            <person name="Ashton N."/>
            <person name="Barbazuk W.B."/>
            <person name="Barker E."/>
            <person name="Bennetzen J."/>
            <person name="Bezanilla M."/>
            <person name="Blankenship R."/>
            <person name="Cho S.H."/>
            <person name="Dutcher S."/>
            <person name="Estelle M."/>
            <person name="Fawcett J.A."/>
            <person name="Gundlach H."/>
            <person name="Hanada K."/>
            <person name="Heyl A."/>
            <person name="Hicks K.A."/>
            <person name="Hugh J."/>
            <person name="Lohr M."/>
            <person name="Mayer K."/>
            <person name="Melkozernov A."/>
            <person name="Murata T."/>
            <person name="Nelson D."/>
            <person name="Pils B."/>
            <person name="Prigge M."/>
            <person name="Reiss B."/>
            <person name="Renner T."/>
            <person name="Rombauts S."/>
            <person name="Rushton P."/>
            <person name="Sanderfoot A."/>
            <person name="Schween G."/>
            <person name="Shiu S.-H."/>
            <person name="Stueber K."/>
            <person name="Theodoulou F.L."/>
            <person name="Tu H."/>
            <person name="Van de Peer Y."/>
            <person name="Verrier P.J."/>
            <person name="Waters E."/>
            <person name="Wood A."/>
            <person name="Yang L."/>
            <person name="Cove D."/>
            <person name="Cuming A."/>
            <person name="Hasebe M."/>
            <person name="Lucas S."/>
            <person name="Mishler D.B."/>
            <person name="Reski R."/>
            <person name="Grigoriev I."/>
            <person name="Quatrano R.S."/>
            <person name="Boore J.L."/>
        </authorList>
    </citation>
    <scope>NUCLEOTIDE SEQUENCE [LARGE SCALE GENOMIC DNA]</scope>
    <source>
        <strain evidence="3 4">cv. Gransden 2004</strain>
    </source>
</reference>
<evidence type="ECO:0000256" key="1">
    <source>
        <dbReference type="SAM" id="MobiDB-lite"/>
    </source>
</evidence>
<reference evidence="3" key="3">
    <citation type="submission" date="2020-12" db="UniProtKB">
        <authorList>
            <consortium name="EnsemblPlants"/>
        </authorList>
    </citation>
    <scope>IDENTIFICATION</scope>
</reference>
<protein>
    <submittedName>
        <fullName evidence="2 3">Uncharacterized protein</fullName>
    </submittedName>
</protein>
<organism evidence="2">
    <name type="scientific">Physcomitrium patens</name>
    <name type="common">Spreading-leaved earth moss</name>
    <name type="synonym">Physcomitrella patens</name>
    <dbReference type="NCBI Taxonomy" id="3218"/>
    <lineage>
        <taxon>Eukaryota</taxon>
        <taxon>Viridiplantae</taxon>
        <taxon>Streptophyta</taxon>
        <taxon>Embryophyta</taxon>
        <taxon>Bryophyta</taxon>
        <taxon>Bryophytina</taxon>
        <taxon>Bryopsida</taxon>
        <taxon>Funariidae</taxon>
        <taxon>Funariales</taxon>
        <taxon>Funariaceae</taxon>
        <taxon>Physcomitrium</taxon>
    </lineage>
</organism>
<evidence type="ECO:0000313" key="3">
    <source>
        <dbReference type="EnsemblPlants" id="Pp3c10_3251V3.1"/>
    </source>
</evidence>
<gene>
    <name evidence="2" type="ORF">PHYPA_013359</name>
</gene>
<name>A0A2K1JXI9_PHYPA</name>
<dbReference type="EnsemblPlants" id="Pp3c10_3251V3.1">
    <property type="protein sequence ID" value="Pp3c10_3251V3.1"/>
    <property type="gene ID" value="Pp3c10_3251"/>
</dbReference>
<dbReference type="EMBL" id="ABEU02000010">
    <property type="protein sequence ID" value="PNR46240.1"/>
    <property type="molecule type" value="Genomic_DNA"/>
</dbReference>
<dbReference type="AlphaFoldDB" id="A0A2K1JXI9"/>
<evidence type="ECO:0000313" key="4">
    <source>
        <dbReference type="Proteomes" id="UP000006727"/>
    </source>
</evidence>
<dbReference type="Proteomes" id="UP000006727">
    <property type="component" value="Chromosome 10"/>
</dbReference>
<proteinExistence type="predicted"/>